<dbReference type="GO" id="GO:0006355">
    <property type="term" value="P:regulation of DNA-templated transcription"/>
    <property type="evidence" value="ECO:0007669"/>
    <property type="project" value="InterPro"/>
</dbReference>
<dbReference type="OrthoDB" id="3171335at2"/>
<dbReference type="KEGG" id="git:C6V83_00210"/>
<evidence type="ECO:0000313" key="3">
    <source>
        <dbReference type="EMBL" id="AVL98937.1"/>
    </source>
</evidence>
<evidence type="ECO:0000259" key="2">
    <source>
        <dbReference type="SMART" id="SM00421"/>
    </source>
</evidence>
<dbReference type="InterPro" id="IPR016032">
    <property type="entry name" value="Sig_transdc_resp-reg_C-effctor"/>
</dbReference>
<dbReference type="EMBL" id="CP027433">
    <property type="protein sequence ID" value="AVL98937.1"/>
    <property type="molecule type" value="Genomic_DNA"/>
</dbReference>
<dbReference type="Proteomes" id="UP000239814">
    <property type="component" value="Chromosome"/>
</dbReference>
<dbReference type="GO" id="GO:0003677">
    <property type="term" value="F:DNA binding"/>
    <property type="evidence" value="ECO:0007669"/>
    <property type="project" value="InterPro"/>
</dbReference>
<dbReference type="AlphaFoldDB" id="A0A2S0KB84"/>
<proteinExistence type="predicted"/>
<dbReference type="InterPro" id="IPR000792">
    <property type="entry name" value="Tscrpt_reg_LuxR_C"/>
</dbReference>
<organism evidence="3 4">
    <name type="scientific">Gordonia iterans</name>
    <dbReference type="NCBI Taxonomy" id="1004901"/>
    <lineage>
        <taxon>Bacteria</taxon>
        <taxon>Bacillati</taxon>
        <taxon>Actinomycetota</taxon>
        <taxon>Actinomycetes</taxon>
        <taxon>Mycobacteriales</taxon>
        <taxon>Gordoniaceae</taxon>
        <taxon>Gordonia</taxon>
    </lineage>
</organism>
<keyword evidence="4" id="KW-1185">Reference proteome</keyword>
<dbReference type="SUPFAM" id="SSF46894">
    <property type="entry name" value="C-terminal effector domain of the bipartite response regulators"/>
    <property type="match status" value="1"/>
</dbReference>
<dbReference type="Gene3D" id="1.10.10.10">
    <property type="entry name" value="Winged helix-like DNA-binding domain superfamily/Winged helix DNA-binding domain"/>
    <property type="match status" value="1"/>
</dbReference>
<protein>
    <submittedName>
        <fullName evidence="3">LuxR family transcriptional regulator</fullName>
    </submittedName>
</protein>
<sequence length="104" mass="11457">MLANDQSPTDVHDHPYSAQPPRLHAVAAPPRPTLSAREVEVLLAWLRATSKEEAAQELFISAATVSTHILRIRAKYAAVGRPAKRKAALFARAVQDGYTTLDEW</sequence>
<dbReference type="Pfam" id="PF00196">
    <property type="entry name" value="GerE"/>
    <property type="match status" value="1"/>
</dbReference>
<name>A0A2S0KB84_9ACTN</name>
<dbReference type="InterPro" id="IPR036388">
    <property type="entry name" value="WH-like_DNA-bd_sf"/>
</dbReference>
<reference evidence="3 4" key="1">
    <citation type="submission" date="2018-03" db="EMBL/GenBank/DDBJ databases">
        <title>Characteristics and genome of n-alkane degrading marine bacteria Gordonia iterans isolated from crude oil contaminated in Tae-an, South Korea.</title>
        <authorList>
            <person name="Lee S.-S."/>
            <person name="Kim H."/>
        </authorList>
    </citation>
    <scope>NUCLEOTIDE SEQUENCE [LARGE SCALE GENOMIC DNA]</scope>
    <source>
        <strain evidence="3 4">Co17</strain>
    </source>
</reference>
<feature type="domain" description="HTH luxR-type" evidence="2">
    <location>
        <begin position="31"/>
        <end position="88"/>
    </location>
</feature>
<feature type="region of interest" description="Disordered" evidence="1">
    <location>
        <begin position="1"/>
        <end position="30"/>
    </location>
</feature>
<accession>A0A2S0KB84</accession>
<dbReference type="SMART" id="SM00421">
    <property type="entry name" value="HTH_LUXR"/>
    <property type="match status" value="1"/>
</dbReference>
<evidence type="ECO:0000256" key="1">
    <source>
        <dbReference type="SAM" id="MobiDB-lite"/>
    </source>
</evidence>
<evidence type="ECO:0000313" key="4">
    <source>
        <dbReference type="Proteomes" id="UP000239814"/>
    </source>
</evidence>
<gene>
    <name evidence="3" type="ORF">C6V83_00210</name>
</gene>
<dbReference type="PRINTS" id="PR00038">
    <property type="entry name" value="HTHLUXR"/>
</dbReference>